<dbReference type="PANTHER" id="PTHR18964">
    <property type="entry name" value="ROK (REPRESSOR, ORF, KINASE) FAMILY"/>
    <property type="match status" value="1"/>
</dbReference>
<dbReference type="Pfam" id="PF00480">
    <property type="entry name" value="ROK"/>
    <property type="match status" value="1"/>
</dbReference>
<dbReference type="Gene3D" id="3.30.420.40">
    <property type="match status" value="2"/>
</dbReference>
<proteinExistence type="inferred from homology"/>
<evidence type="ECO:0000256" key="1">
    <source>
        <dbReference type="ARBA" id="ARBA00002486"/>
    </source>
</evidence>
<dbReference type="PROSITE" id="PS01125">
    <property type="entry name" value="ROK"/>
    <property type="match status" value="1"/>
</dbReference>
<dbReference type="SUPFAM" id="SSF46785">
    <property type="entry name" value="Winged helix' DNA-binding domain"/>
    <property type="match status" value="1"/>
</dbReference>
<dbReference type="InterPro" id="IPR049874">
    <property type="entry name" value="ROK_cs"/>
</dbReference>
<dbReference type="Gene3D" id="1.10.10.10">
    <property type="entry name" value="Winged helix-like DNA-binding domain superfamily/Winged helix DNA-binding domain"/>
    <property type="match status" value="1"/>
</dbReference>
<evidence type="ECO:0000313" key="5">
    <source>
        <dbReference type="Proteomes" id="UP001065593"/>
    </source>
</evidence>
<keyword evidence="3" id="KW-0119">Carbohydrate metabolism</keyword>
<keyword evidence="4" id="KW-0723">Serine/threonine-protein kinase</keyword>
<reference evidence="4" key="1">
    <citation type="submission" date="2022-08" db="EMBL/GenBank/DDBJ databases">
        <title>Draft genome sequence of Lysinibacillus sp. strain KH24.</title>
        <authorList>
            <person name="Kanbe H."/>
            <person name="Itoh H."/>
        </authorList>
    </citation>
    <scope>NUCLEOTIDE SEQUENCE</scope>
    <source>
        <strain evidence="4">KH24</strain>
    </source>
</reference>
<keyword evidence="5" id="KW-1185">Reference proteome</keyword>
<dbReference type="CDD" id="cd24076">
    <property type="entry name" value="ASKHA_ATPase_ROK_BsXylR-like"/>
    <property type="match status" value="1"/>
</dbReference>
<evidence type="ECO:0000313" key="4">
    <source>
        <dbReference type="EMBL" id="GLC90361.1"/>
    </source>
</evidence>
<comment type="function">
    <text evidence="1">Transcriptional repressor of xylose-utilizing enzymes.</text>
</comment>
<sequence length="387" mass="41962">MKSVNRMIVLNMIRKKSPISRAQIAQETQLTPPTVSSIVKELIESELVKETQLGESQGGRKPTLLTINHLRFYVIGVDAGPSHIKTMISDLQGNIINKRQSKSIISMNEEEFLGALKEEIREIIHEASIGIEFIGIGVAMHGAVDVETGIGLFAPNLGWRNIPIKDSLELEFGISVKVENDARAMAMGEYWFGEYDDTESLVTLNIGRGVGAGIIINGQLFYGAQSVAGEIGHMTIDLNGELCECGNRGCLQTLTTGDAIAKRAKEAMSAKMLNELKGDLSGAKVYELAKEGNEVAIQVLWETGKIIGIGIINLVHLLNPDKIIIGGGVSKASEFIMPGIKATIQERGLTQQVKDTEVIESKLGSYSTIKGAVAVVLFHLFHPIEIT</sequence>
<dbReference type="InterPro" id="IPR036390">
    <property type="entry name" value="WH_DNA-bd_sf"/>
</dbReference>
<keyword evidence="4" id="KW-0808">Transferase</keyword>
<dbReference type="SUPFAM" id="SSF53067">
    <property type="entry name" value="Actin-like ATPase domain"/>
    <property type="match status" value="1"/>
</dbReference>
<protein>
    <submittedName>
        <fullName evidence="4">Serine/threonine protein kinase</fullName>
    </submittedName>
</protein>
<dbReference type="InterPro" id="IPR000600">
    <property type="entry name" value="ROK"/>
</dbReference>
<dbReference type="InterPro" id="IPR043129">
    <property type="entry name" value="ATPase_NBD"/>
</dbReference>
<dbReference type="Pfam" id="PF13412">
    <property type="entry name" value="HTH_24"/>
    <property type="match status" value="1"/>
</dbReference>
<organism evidence="4 5">
    <name type="scientific">Lysinibacillus piscis</name>
    <dbReference type="NCBI Taxonomy" id="2518931"/>
    <lineage>
        <taxon>Bacteria</taxon>
        <taxon>Bacillati</taxon>
        <taxon>Bacillota</taxon>
        <taxon>Bacilli</taxon>
        <taxon>Bacillales</taxon>
        <taxon>Bacillaceae</taxon>
        <taxon>Lysinibacillus</taxon>
    </lineage>
</organism>
<keyword evidence="4" id="KW-0418">Kinase</keyword>
<dbReference type="PANTHER" id="PTHR18964:SF149">
    <property type="entry name" value="BIFUNCTIONAL UDP-N-ACETYLGLUCOSAMINE 2-EPIMERASE_N-ACETYLMANNOSAMINE KINASE"/>
    <property type="match status" value="1"/>
</dbReference>
<accession>A0ABQ5NPQ2</accession>
<name>A0ABQ5NPQ2_9BACI</name>
<dbReference type="EMBL" id="BRZA01000009">
    <property type="protein sequence ID" value="GLC90361.1"/>
    <property type="molecule type" value="Genomic_DNA"/>
</dbReference>
<dbReference type="GO" id="GO:0004674">
    <property type="term" value="F:protein serine/threonine kinase activity"/>
    <property type="evidence" value="ECO:0007669"/>
    <property type="project" value="UniProtKB-KW"/>
</dbReference>
<dbReference type="InterPro" id="IPR036388">
    <property type="entry name" value="WH-like_DNA-bd_sf"/>
</dbReference>
<comment type="caution">
    <text evidence="4">The sequence shown here is derived from an EMBL/GenBank/DDBJ whole genome shotgun (WGS) entry which is preliminary data.</text>
</comment>
<comment type="similarity">
    <text evidence="2">Belongs to the ROK (NagC/XylR) family.</text>
</comment>
<dbReference type="Proteomes" id="UP001065593">
    <property type="component" value="Unassembled WGS sequence"/>
</dbReference>
<keyword evidence="3" id="KW-0859">Xylose metabolism</keyword>
<evidence type="ECO:0000256" key="2">
    <source>
        <dbReference type="ARBA" id="ARBA00006479"/>
    </source>
</evidence>
<gene>
    <name evidence="4" type="ORF">LYSBPC_34880</name>
</gene>
<evidence type="ECO:0000256" key="3">
    <source>
        <dbReference type="ARBA" id="ARBA00022629"/>
    </source>
</evidence>